<feature type="domain" description="C2H2-type" evidence="3">
    <location>
        <begin position="52"/>
        <end position="79"/>
    </location>
</feature>
<reference evidence="5" key="1">
    <citation type="submission" date="2025-08" db="UniProtKB">
        <authorList>
            <consortium name="RefSeq"/>
        </authorList>
    </citation>
    <scope>IDENTIFICATION</scope>
    <source>
        <tissue evidence="5">Leaf</tissue>
    </source>
</reference>
<evidence type="ECO:0000313" key="4">
    <source>
        <dbReference type="Proteomes" id="UP000827889"/>
    </source>
</evidence>
<sequence>MASHKDKNLLESEPPLVIDNSSEEGRRLGYCLRENPKKSWKFLELKEDAPENPCLVCDKRFRSMRALLCHMKIHPGKDDESGDRGKGSRSRKSCQDHTRSILGRKRLNSSLLNEDRFVGSSKTESGLLVAILSDDEAMRITRRKRTPRVEIDVDARTEGVPFPVPNGSSDSNEAEQDLGSAAAVTLIMMCRGETDSNSLGLGVETLGKSSAPGFYDVGKGKITEASECNESHSRGHSRVERKGAELEVSATMLCGAREVERKKPEAARSGKEPMYEVAMMDCDAMGTAGSHSRERAELWIEPGINSHRGKVCVEECQVFRESGEKNEYKSRDAESYKQESPVGASQGIEGSRVCAELASIKDDSEKVSSQGMYA</sequence>
<gene>
    <name evidence="5" type="primary">LOC115752894</name>
</gene>
<dbReference type="PROSITE" id="PS00028">
    <property type="entry name" value="ZINC_FINGER_C2H2_1"/>
    <property type="match status" value="1"/>
</dbReference>
<feature type="compositionally biased region" description="Basic and acidic residues" evidence="2">
    <location>
        <begin position="322"/>
        <end position="337"/>
    </location>
</feature>
<evidence type="ECO:0000256" key="1">
    <source>
        <dbReference type="PROSITE-ProRule" id="PRU00042"/>
    </source>
</evidence>
<feature type="compositionally biased region" description="Basic and acidic residues" evidence="2">
    <location>
        <begin position="75"/>
        <end position="86"/>
    </location>
</feature>
<name>A0A8B8QJ52_9MYRT</name>
<dbReference type="PANTHER" id="PTHR46869:SF6">
    <property type="entry name" value="C2H2-TYPE DOMAIN-CONTAINING PROTEIN"/>
    <property type="match status" value="1"/>
</dbReference>
<keyword evidence="4" id="KW-1185">Reference proteome</keyword>
<protein>
    <submittedName>
        <fullName evidence="5">Uncharacterized protein LOC115752894</fullName>
    </submittedName>
</protein>
<dbReference type="PROSITE" id="PS50157">
    <property type="entry name" value="ZINC_FINGER_C2H2_2"/>
    <property type="match status" value="1"/>
</dbReference>
<organism evidence="4 5">
    <name type="scientific">Rhodamnia argentea</name>
    <dbReference type="NCBI Taxonomy" id="178133"/>
    <lineage>
        <taxon>Eukaryota</taxon>
        <taxon>Viridiplantae</taxon>
        <taxon>Streptophyta</taxon>
        <taxon>Embryophyta</taxon>
        <taxon>Tracheophyta</taxon>
        <taxon>Spermatophyta</taxon>
        <taxon>Magnoliopsida</taxon>
        <taxon>eudicotyledons</taxon>
        <taxon>Gunneridae</taxon>
        <taxon>Pentapetalae</taxon>
        <taxon>rosids</taxon>
        <taxon>malvids</taxon>
        <taxon>Myrtales</taxon>
        <taxon>Myrtaceae</taxon>
        <taxon>Myrtoideae</taxon>
        <taxon>Myrteae</taxon>
        <taxon>Australasian group</taxon>
        <taxon>Rhodamnia</taxon>
    </lineage>
</organism>
<dbReference type="GO" id="GO:0008270">
    <property type="term" value="F:zinc ion binding"/>
    <property type="evidence" value="ECO:0007669"/>
    <property type="project" value="UniProtKB-KW"/>
</dbReference>
<dbReference type="RefSeq" id="XP_030547166.2">
    <property type="nucleotide sequence ID" value="XM_030691306.2"/>
</dbReference>
<evidence type="ECO:0000313" key="5">
    <source>
        <dbReference type="RefSeq" id="XP_030547166.2"/>
    </source>
</evidence>
<keyword evidence="1" id="KW-0479">Metal-binding</keyword>
<keyword evidence="1" id="KW-0862">Zinc</keyword>
<dbReference type="KEGG" id="rarg:115752894"/>
<dbReference type="InterPro" id="IPR013087">
    <property type="entry name" value="Znf_C2H2_type"/>
</dbReference>
<feature type="region of interest" description="Disordered" evidence="2">
    <location>
        <begin position="322"/>
        <end position="348"/>
    </location>
</feature>
<dbReference type="Proteomes" id="UP000827889">
    <property type="component" value="Chromosome 8"/>
</dbReference>
<evidence type="ECO:0000256" key="2">
    <source>
        <dbReference type="SAM" id="MobiDB-lite"/>
    </source>
</evidence>
<evidence type="ECO:0000259" key="3">
    <source>
        <dbReference type="PROSITE" id="PS50157"/>
    </source>
</evidence>
<keyword evidence="1" id="KW-0863">Zinc-finger</keyword>
<dbReference type="GeneID" id="115752894"/>
<feature type="region of interest" description="Disordered" evidence="2">
    <location>
        <begin position="74"/>
        <end position="99"/>
    </location>
</feature>
<dbReference type="AlphaFoldDB" id="A0A8B8QJ52"/>
<proteinExistence type="predicted"/>
<dbReference type="PANTHER" id="PTHR46869">
    <property type="entry name" value="C2H2-LIKE ZINC FINGER PROTEIN"/>
    <property type="match status" value="1"/>
</dbReference>
<accession>A0A8B8QJ52</accession>